<comment type="caution">
    <text evidence="2">The sequence shown here is derived from an EMBL/GenBank/DDBJ whole genome shotgun (WGS) entry which is preliminary data.</text>
</comment>
<evidence type="ECO:0000256" key="1">
    <source>
        <dbReference type="SAM" id="MobiDB-lite"/>
    </source>
</evidence>
<feature type="region of interest" description="Disordered" evidence="1">
    <location>
        <begin position="1"/>
        <end position="106"/>
    </location>
</feature>
<feature type="compositionally biased region" description="Basic and acidic residues" evidence="1">
    <location>
        <begin position="32"/>
        <end position="41"/>
    </location>
</feature>
<organism evidence="2 3">
    <name type="scientific">Ignelater luminosus</name>
    <name type="common">Cucubano</name>
    <name type="synonym">Pyrophorus luminosus</name>
    <dbReference type="NCBI Taxonomy" id="2038154"/>
    <lineage>
        <taxon>Eukaryota</taxon>
        <taxon>Metazoa</taxon>
        <taxon>Ecdysozoa</taxon>
        <taxon>Arthropoda</taxon>
        <taxon>Hexapoda</taxon>
        <taxon>Insecta</taxon>
        <taxon>Pterygota</taxon>
        <taxon>Neoptera</taxon>
        <taxon>Endopterygota</taxon>
        <taxon>Coleoptera</taxon>
        <taxon>Polyphaga</taxon>
        <taxon>Elateriformia</taxon>
        <taxon>Elateroidea</taxon>
        <taxon>Elateridae</taxon>
        <taxon>Agrypninae</taxon>
        <taxon>Pyrophorini</taxon>
        <taxon>Ignelater</taxon>
    </lineage>
</organism>
<feature type="compositionally biased region" description="Basic residues" evidence="1">
    <location>
        <begin position="70"/>
        <end position="82"/>
    </location>
</feature>
<dbReference type="EMBL" id="VTPC01091246">
    <property type="protein sequence ID" value="KAF2879004.1"/>
    <property type="molecule type" value="Genomic_DNA"/>
</dbReference>
<evidence type="ECO:0000313" key="2">
    <source>
        <dbReference type="EMBL" id="KAF2879004.1"/>
    </source>
</evidence>
<protein>
    <submittedName>
        <fullName evidence="2">Uncharacterized protein</fullName>
    </submittedName>
</protein>
<keyword evidence="3" id="KW-1185">Reference proteome</keyword>
<dbReference type="Proteomes" id="UP000801492">
    <property type="component" value="Unassembled WGS sequence"/>
</dbReference>
<proteinExistence type="predicted"/>
<feature type="compositionally biased region" description="Basic and acidic residues" evidence="1">
    <location>
        <begin position="83"/>
        <end position="97"/>
    </location>
</feature>
<reference evidence="2" key="1">
    <citation type="submission" date="2019-08" db="EMBL/GenBank/DDBJ databases">
        <title>The genome of the North American firefly Photinus pyralis.</title>
        <authorList>
            <consortium name="Photinus pyralis genome working group"/>
            <person name="Fallon T.R."/>
            <person name="Sander Lower S.E."/>
            <person name="Weng J.-K."/>
        </authorList>
    </citation>
    <scope>NUCLEOTIDE SEQUENCE</scope>
    <source>
        <strain evidence="2">TRF0915ILg1</strain>
        <tissue evidence="2">Whole body</tissue>
    </source>
</reference>
<dbReference type="AlphaFoldDB" id="A0A8K0C4V1"/>
<accession>A0A8K0C4V1</accession>
<sequence>MSQSGATTPATPSQSMRPAGRGQEYDSDTSTDENKRKREASFEIFNSSKKTTHRKDGTGAVQGDQGGTGTHHRRDKKKRKAKVKIEERSKRKFEEVRSVQMEANTP</sequence>
<feature type="compositionally biased region" description="Polar residues" evidence="1">
    <location>
        <begin position="1"/>
        <end position="16"/>
    </location>
</feature>
<name>A0A8K0C4V1_IGNLU</name>
<evidence type="ECO:0000313" key="3">
    <source>
        <dbReference type="Proteomes" id="UP000801492"/>
    </source>
</evidence>
<gene>
    <name evidence="2" type="ORF">ILUMI_27167</name>
</gene>